<organism evidence="7 8">
    <name type="scientific">Phlyctema vagabunda</name>
    <dbReference type="NCBI Taxonomy" id="108571"/>
    <lineage>
        <taxon>Eukaryota</taxon>
        <taxon>Fungi</taxon>
        <taxon>Dikarya</taxon>
        <taxon>Ascomycota</taxon>
        <taxon>Pezizomycotina</taxon>
        <taxon>Leotiomycetes</taxon>
        <taxon>Helotiales</taxon>
        <taxon>Dermateaceae</taxon>
        <taxon>Phlyctema</taxon>
    </lineage>
</organism>
<dbReference type="SMART" id="SM00829">
    <property type="entry name" value="PKS_ER"/>
    <property type="match status" value="1"/>
</dbReference>
<keyword evidence="8" id="KW-1185">Reference proteome</keyword>
<proteinExistence type="inferred from homology"/>
<dbReference type="CDD" id="cd08278">
    <property type="entry name" value="benzyl_alcohol_DH"/>
    <property type="match status" value="1"/>
</dbReference>
<evidence type="ECO:0000256" key="4">
    <source>
        <dbReference type="ARBA" id="ARBA00022833"/>
    </source>
</evidence>
<dbReference type="InterPro" id="IPR036291">
    <property type="entry name" value="NAD(P)-bd_dom_sf"/>
</dbReference>
<evidence type="ECO:0000256" key="3">
    <source>
        <dbReference type="ARBA" id="ARBA00022723"/>
    </source>
</evidence>
<dbReference type="InterPro" id="IPR013154">
    <property type="entry name" value="ADH-like_N"/>
</dbReference>
<keyword evidence="3" id="KW-0479">Metal-binding</keyword>
<dbReference type="InterPro" id="IPR020843">
    <property type="entry name" value="ER"/>
</dbReference>
<evidence type="ECO:0000256" key="1">
    <source>
        <dbReference type="ARBA" id="ARBA00001947"/>
    </source>
</evidence>
<dbReference type="SUPFAM" id="SSF50129">
    <property type="entry name" value="GroES-like"/>
    <property type="match status" value="1"/>
</dbReference>
<name>A0ABR4PA18_9HELO</name>
<dbReference type="Gene3D" id="3.90.180.10">
    <property type="entry name" value="Medium-chain alcohol dehydrogenases, catalytic domain"/>
    <property type="match status" value="2"/>
</dbReference>
<dbReference type="SUPFAM" id="SSF51735">
    <property type="entry name" value="NAD(P)-binding Rossmann-fold domains"/>
    <property type="match status" value="1"/>
</dbReference>
<dbReference type="Pfam" id="PF00107">
    <property type="entry name" value="ADH_zinc_N"/>
    <property type="match status" value="1"/>
</dbReference>
<dbReference type="Pfam" id="PF08240">
    <property type="entry name" value="ADH_N"/>
    <property type="match status" value="1"/>
</dbReference>
<comment type="caution">
    <text evidence="7">The sequence shown here is derived from an EMBL/GenBank/DDBJ whole genome shotgun (WGS) entry which is preliminary data.</text>
</comment>
<evidence type="ECO:0000313" key="7">
    <source>
        <dbReference type="EMBL" id="KAL3420022.1"/>
    </source>
</evidence>
<evidence type="ECO:0000256" key="2">
    <source>
        <dbReference type="ARBA" id="ARBA00008072"/>
    </source>
</evidence>
<protein>
    <submittedName>
        <fullName evidence="7">Alcohol dehydrogenase (AreB protein)</fullName>
    </submittedName>
</protein>
<reference evidence="7 8" key="1">
    <citation type="submission" date="2024-06" db="EMBL/GenBank/DDBJ databases">
        <title>Complete genome of Phlyctema vagabunda strain 19-DSS-EL-015.</title>
        <authorList>
            <person name="Fiorenzani C."/>
        </authorList>
    </citation>
    <scope>NUCLEOTIDE SEQUENCE [LARGE SCALE GENOMIC DNA]</scope>
    <source>
        <strain evidence="7 8">19-DSS-EL-015</strain>
    </source>
</reference>
<evidence type="ECO:0000313" key="8">
    <source>
        <dbReference type="Proteomes" id="UP001629113"/>
    </source>
</evidence>
<dbReference type="PANTHER" id="PTHR43350">
    <property type="entry name" value="NAD-DEPENDENT ALCOHOL DEHYDROGENASE"/>
    <property type="match status" value="1"/>
</dbReference>
<dbReference type="Gene3D" id="3.40.50.720">
    <property type="entry name" value="NAD(P)-binding Rossmann-like Domain"/>
    <property type="match status" value="1"/>
</dbReference>
<gene>
    <name evidence="7" type="ORF">PVAG01_08521</name>
</gene>
<evidence type="ECO:0000256" key="5">
    <source>
        <dbReference type="ARBA" id="ARBA00023002"/>
    </source>
</evidence>
<evidence type="ECO:0000259" key="6">
    <source>
        <dbReference type="SMART" id="SM00829"/>
    </source>
</evidence>
<accession>A0ABR4PA18</accession>
<keyword evidence="5" id="KW-0560">Oxidoreductase</keyword>
<dbReference type="EMBL" id="JBFCZG010000007">
    <property type="protein sequence ID" value="KAL3420022.1"/>
    <property type="molecule type" value="Genomic_DNA"/>
</dbReference>
<keyword evidence="4" id="KW-0862">Zinc</keyword>
<dbReference type="Proteomes" id="UP001629113">
    <property type="component" value="Unassembled WGS sequence"/>
</dbReference>
<feature type="domain" description="Enoyl reductase (ER)" evidence="6">
    <location>
        <begin position="19"/>
        <end position="331"/>
    </location>
</feature>
<comment type="cofactor">
    <cofactor evidence="1">
        <name>Zn(2+)</name>
        <dbReference type="ChEBI" id="CHEBI:29105"/>
    </cofactor>
</comment>
<dbReference type="InterPro" id="IPR011032">
    <property type="entry name" value="GroES-like_sf"/>
</dbReference>
<dbReference type="InterPro" id="IPR013149">
    <property type="entry name" value="ADH-like_C"/>
</dbReference>
<dbReference type="PANTHER" id="PTHR43350:SF2">
    <property type="entry name" value="GROES-LIKE ZINC-BINDING ALCOHOL DEHYDROGENASE FAMILY PROTEIN"/>
    <property type="match status" value="1"/>
</dbReference>
<sequence>MEYTSTNIETVALVVDQPGADFKLTPVVFDEVCEDEYLIEMKYSGICRTDLLLQKGLFGGACSYPAIFGHEGAGIVKKLDPIDKKAAARTLDGRSVGAHFFGQSSFAKLSVVHDQCVVKYPYDDVENIGLYAGAGCGFQTGAGAILNLLKPKPHQSLVIAGLGAVGLTALMAAKILGLKTIIVVDIVESKLDLAKELGATHAVNSQNTDVLAEVQKQTGRGAAFAIDCTGDPRMIELMIECIHPFGTAGSIGDAPAGAKIQIDALKFMVEGKKFLGLVEGDSVPQEFIPKLVSLHKSGEFPLEKLVSIYSIKDLDQALEDMSNGKNVKTVIKWDI</sequence>
<comment type="similarity">
    <text evidence="2">Belongs to the zinc-containing alcohol dehydrogenase family.</text>
</comment>